<dbReference type="PANTHER" id="PTHR42755">
    <property type="entry name" value="3-DEOXY-MANNO-OCTULOSONATE CYTIDYLYLTRANSFERASE"/>
    <property type="match status" value="1"/>
</dbReference>
<dbReference type="Pfam" id="PF04413">
    <property type="entry name" value="Glycos_transf_N"/>
    <property type="match status" value="1"/>
</dbReference>
<name>A0A5R9KRL0_9BACT</name>
<dbReference type="GO" id="GO:0009245">
    <property type="term" value="P:lipid A biosynthetic process"/>
    <property type="evidence" value="ECO:0007669"/>
    <property type="project" value="TreeGrafter"/>
</dbReference>
<evidence type="ECO:0000313" key="11">
    <source>
        <dbReference type="Proteomes" id="UP000306402"/>
    </source>
</evidence>
<comment type="function">
    <text evidence="8">Involved in lipopolysaccharide (LPS) biosynthesis. Catalyzes the transfer of 3-deoxy-D-manno-octulosonate (Kdo) residue(s) from CMP-Kdo to lipid IV(A), the tetraacyldisaccharide-1,4'-bisphosphate precursor of lipid A.</text>
</comment>
<dbReference type="AlphaFoldDB" id="A0A5R9KRL0"/>
<dbReference type="GO" id="GO:0043842">
    <property type="term" value="F:Kdo transferase activity"/>
    <property type="evidence" value="ECO:0007669"/>
    <property type="project" value="UniProtKB-EC"/>
</dbReference>
<evidence type="ECO:0000256" key="1">
    <source>
        <dbReference type="ARBA" id="ARBA00004713"/>
    </source>
</evidence>
<reference evidence="10 11" key="1">
    <citation type="submission" date="2019-05" db="EMBL/GenBank/DDBJ databases">
        <authorList>
            <person name="Qu J.-H."/>
        </authorList>
    </citation>
    <scope>NUCLEOTIDE SEQUENCE [LARGE SCALE GENOMIC DNA]</scope>
    <source>
        <strain evidence="10 11">T17</strain>
    </source>
</reference>
<dbReference type="PANTHER" id="PTHR42755:SF1">
    <property type="entry name" value="3-DEOXY-D-MANNO-OCTULOSONIC ACID TRANSFERASE, MITOCHONDRIAL-RELATED"/>
    <property type="match status" value="1"/>
</dbReference>
<evidence type="ECO:0000256" key="2">
    <source>
        <dbReference type="ARBA" id="ARBA00012621"/>
    </source>
</evidence>
<feature type="domain" description="3-deoxy-D-manno-octulosonic-acid transferase N-terminal" evidence="9">
    <location>
        <begin position="49"/>
        <end position="209"/>
    </location>
</feature>
<keyword evidence="8" id="KW-1003">Cell membrane</keyword>
<comment type="subcellular location">
    <subcellularLocation>
        <location evidence="8">Cell membrane</location>
    </subcellularLocation>
</comment>
<protein>
    <recommendedName>
        <fullName evidence="3 8">3-deoxy-D-manno-octulosonic acid transferase</fullName>
        <shortName evidence="8">Kdo transferase</shortName>
        <ecNumber evidence="2 8">2.4.99.12</ecNumber>
    </recommendedName>
    <alternativeName>
        <fullName evidence="5 8">Lipid IV(A) 3-deoxy-D-manno-octulosonic acid transferase</fullName>
    </alternativeName>
</protein>
<sequence>MIEFVYQIAISLFASLIKFVAPFNAKIKQTVDGRKGLIEELERSFPALAAGRPVAWFHAASLGEFEQGRPVIEAYKNQYPEHFILVTFFSPSGYEVRKNYNGADYICYLPFDTASNARRFVAAVQPSTAFFIKYEFWNNYLRELKKNGSHILSFSSIFREEQIFFKSYGGFFRDMLRYFDHIFVQNEKSVALLKGVGIKATVAGDTRFDRVKSIAANARDLPVIAGFRREKLCLIAGSVWEEDMQVLFPVLNGFQGKFKAIIAPHEIKKEQIRGWREKLKGIVILFSEIGERNIENADYLIIDNVGMLSSLYKYGDMAYIGGSFGVGLHNILEAATFGLPVLFGNKSYHRFQEAIDLISLGGAFPVADAAATSAIIEKWLQNAVARTDAGNVSREYVETGTGATEMIMRKVQELAD</sequence>
<dbReference type="Gene3D" id="3.40.50.2000">
    <property type="entry name" value="Glycogen Phosphorylase B"/>
    <property type="match status" value="1"/>
</dbReference>
<comment type="caution">
    <text evidence="10">The sequence shown here is derived from an EMBL/GenBank/DDBJ whole genome shotgun (WGS) entry which is preliminary data.</text>
</comment>
<dbReference type="RefSeq" id="WP_138367058.1">
    <property type="nucleotide sequence ID" value="NZ_VCEJ01000005.1"/>
</dbReference>
<comment type="similarity">
    <text evidence="8">Belongs to the glycosyltransferase group 1 family.</text>
</comment>
<keyword evidence="8" id="KW-0472">Membrane</keyword>
<dbReference type="InterPro" id="IPR038107">
    <property type="entry name" value="Glycos_transf_N_sf"/>
</dbReference>
<dbReference type="GO" id="GO:0009244">
    <property type="term" value="P:lipopolysaccharide core region biosynthetic process"/>
    <property type="evidence" value="ECO:0007669"/>
    <property type="project" value="UniProtKB-UniRule"/>
</dbReference>
<keyword evidence="4 8" id="KW-0808">Transferase</keyword>
<dbReference type="GO" id="GO:0005886">
    <property type="term" value="C:plasma membrane"/>
    <property type="evidence" value="ECO:0007669"/>
    <property type="project" value="UniProtKB-SubCell"/>
</dbReference>
<dbReference type="UniPathway" id="UPA00958"/>
<evidence type="ECO:0000313" key="10">
    <source>
        <dbReference type="EMBL" id="TLU98769.1"/>
    </source>
</evidence>
<evidence type="ECO:0000256" key="8">
    <source>
        <dbReference type="RuleBase" id="RU365103"/>
    </source>
</evidence>
<evidence type="ECO:0000256" key="4">
    <source>
        <dbReference type="ARBA" id="ARBA00022679"/>
    </source>
</evidence>
<comment type="catalytic activity">
    <reaction evidence="6 8">
        <text>lipid IVA (E. coli) + CMP-3-deoxy-beta-D-manno-octulosonate = alpha-Kdo-(2-&gt;6)-lipid IVA (E. coli) + CMP + H(+)</text>
        <dbReference type="Rhea" id="RHEA:28066"/>
        <dbReference type="ChEBI" id="CHEBI:15378"/>
        <dbReference type="ChEBI" id="CHEBI:58603"/>
        <dbReference type="ChEBI" id="CHEBI:60364"/>
        <dbReference type="ChEBI" id="CHEBI:60377"/>
        <dbReference type="ChEBI" id="CHEBI:85987"/>
        <dbReference type="EC" id="2.4.99.12"/>
    </reaction>
</comment>
<dbReference type="SUPFAM" id="SSF53756">
    <property type="entry name" value="UDP-Glycosyltransferase/glycogen phosphorylase"/>
    <property type="match status" value="1"/>
</dbReference>
<dbReference type="InterPro" id="IPR007507">
    <property type="entry name" value="Glycos_transf_N"/>
</dbReference>
<evidence type="ECO:0000256" key="7">
    <source>
        <dbReference type="PIRSR" id="PIRSR639901-1"/>
    </source>
</evidence>
<proteinExistence type="inferred from homology"/>
<feature type="active site" description="Proton acceptor" evidence="7">
    <location>
        <position position="64"/>
    </location>
</feature>
<comment type="pathway">
    <text evidence="1 8">Bacterial outer membrane biogenesis; LPS core biosynthesis.</text>
</comment>
<accession>A0A5R9KRL0</accession>
<evidence type="ECO:0000256" key="5">
    <source>
        <dbReference type="ARBA" id="ARBA00031445"/>
    </source>
</evidence>
<organism evidence="10 11">
    <name type="scientific">Dyadobacter luticola</name>
    <dbReference type="NCBI Taxonomy" id="1979387"/>
    <lineage>
        <taxon>Bacteria</taxon>
        <taxon>Pseudomonadati</taxon>
        <taxon>Bacteroidota</taxon>
        <taxon>Cytophagia</taxon>
        <taxon>Cytophagales</taxon>
        <taxon>Spirosomataceae</taxon>
        <taxon>Dyadobacter</taxon>
    </lineage>
</organism>
<gene>
    <name evidence="10" type="ORF">FEN17_19400</name>
</gene>
<dbReference type="OrthoDB" id="9789797at2"/>
<evidence type="ECO:0000256" key="6">
    <source>
        <dbReference type="ARBA" id="ARBA00049183"/>
    </source>
</evidence>
<evidence type="ECO:0000259" key="9">
    <source>
        <dbReference type="Pfam" id="PF04413"/>
    </source>
</evidence>
<keyword evidence="11" id="KW-1185">Reference proteome</keyword>
<keyword evidence="8" id="KW-0448">Lipopolysaccharide biosynthesis</keyword>
<dbReference type="EC" id="2.4.99.12" evidence="2 8"/>
<dbReference type="Gene3D" id="3.40.50.11720">
    <property type="entry name" value="3-Deoxy-D-manno-octulosonic-acid transferase, N-terminal domain"/>
    <property type="match status" value="1"/>
</dbReference>
<evidence type="ECO:0000256" key="3">
    <source>
        <dbReference type="ARBA" id="ARBA00019077"/>
    </source>
</evidence>
<dbReference type="EMBL" id="VCEJ01000005">
    <property type="protein sequence ID" value="TLU98769.1"/>
    <property type="molecule type" value="Genomic_DNA"/>
</dbReference>
<dbReference type="InterPro" id="IPR039901">
    <property type="entry name" value="Kdotransferase"/>
</dbReference>
<dbReference type="Proteomes" id="UP000306402">
    <property type="component" value="Unassembled WGS sequence"/>
</dbReference>